<dbReference type="InterPro" id="IPR000801">
    <property type="entry name" value="Esterase-like"/>
</dbReference>
<accession>A0A1D4HQU9</accession>
<dbReference type="RefSeq" id="WP_245167063.1">
    <property type="nucleotide sequence ID" value="NZ_FMPG01000002.1"/>
</dbReference>
<dbReference type="PANTHER" id="PTHR48098">
    <property type="entry name" value="ENTEROCHELIN ESTERASE-RELATED"/>
    <property type="match status" value="1"/>
</dbReference>
<dbReference type="AlphaFoldDB" id="A0A1D4HQU9"/>
<proteinExistence type="predicted"/>
<dbReference type="GO" id="GO:0016787">
    <property type="term" value="F:hydrolase activity"/>
    <property type="evidence" value="ECO:0007669"/>
    <property type="project" value="UniProtKB-KW"/>
</dbReference>
<evidence type="ECO:0000313" key="2">
    <source>
        <dbReference type="EMBL" id="SCS57946.1"/>
    </source>
</evidence>
<keyword evidence="2" id="KW-0378">Hydrolase</keyword>
<dbReference type="InterPro" id="IPR029058">
    <property type="entry name" value="AB_hydrolase_fold"/>
</dbReference>
<dbReference type="SUPFAM" id="SSF53474">
    <property type="entry name" value="alpha/beta-Hydrolases"/>
    <property type="match status" value="1"/>
</dbReference>
<dbReference type="EMBL" id="FMPG01000002">
    <property type="protein sequence ID" value="SCS57946.1"/>
    <property type="molecule type" value="Genomic_DNA"/>
</dbReference>
<dbReference type="InterPro" id="IPR050583">
    <property type="entry name" value="Mycobacterial_A85_antigen"/>
</dbReference>
<dbReference type="PANTHER" id="PTHR48098:SF6">
    <property type="entry name" value="FERRI-BACILLIBACTIN ESTERASE BESA"/>
    <property type="match status" value="1"/>
</dbReference>
<gene>
    <name evidence="2" type="primary">besA</name>
    <name evidence="2" type="ORF">SAMEA2297795_00740</name>
    <name evidence="1" type="ORF">SAMEA2297796_00417</name>
</gene>
<reference evidence="1 3" key="1">
    <citation type="submission" date="2016-09" db="EMBL/GenBank/DDBJ databases">
        <authorList>
            <consortium name="Pathogen Informatics"/>
            <person name="Sun Q."/>
            <person name="Inoue M."/>
        </authorList>
    </citation>
    <scope>NUCLEOTIDE SEQUENCE [LARGE SCALE GENOMIC DNA]</scope>
    <source>
        <strain evidence="1 3">82C</strain>
    </source>
</reference>
<dbReference type="EMBL" id="FMPI01000002">
    <property type="protein sequence ID" value="SCS39617.1"/>
    <property type="molecule type" value="Genomic_DNA"/>
</dbReference>
<name>A0A1D4HQU9_9STAP</name>
<evidence type="ECO:0000313" key="4">
    <source>
        <dbReference type="Proteomes" id="UP000095768"/>
    </source>
</evidence>
<keyword evidence="3" id="KW-1185">Reference proteome</keyword>
<evidence type="ECO:0000313" key="1">
    <source>
        <dbReference type="EMBL" id="SCS39617.1"/>
    </source>
</evidence>
<protein>
    <submittedName>
        <fullName evidence="2">Esterase</fullName>
        <ecNumber evidence="2">3.1.-.-</ecNumber>
    </submittedName>
</protein>
<dbReference type="Proteomes" id="UP000095412">
    <property type="component" value="Unassembled WGS sequence"/>
</dbReference>
<sequence length="232" mass="27256">MNVKIRTLTLSFQQQELKVKLPKSYYKTEGKSYPIIIVQDGDYLYRDIEEDVIFVGIVPNDRKRDYIPWKADIDGVEYGGEANSYLNWVADKLIPYLRKCFNISQDNQDIGIGGASFGGLVSLYGLFYRPDAFGKYILISPSVWYPEFIHFMKAQLPVYESKQIYWYVGELEGQQSKHLNQYMLPCTEYGVDIINELLVSEQSLFYFVKSKKGLHRKRFFQKYFKKAIKKMF</sequence>
<evidence type="ECO:0000313" key="3">
    <source>
        <dbReference type="Proteomes" id="UP000095412"/>
    </source>
</evidence>
<dbReference type="Gene3D" id="3.40.50.1820">
    <property type="entry name" value="alpha/beta hydrolase"/>
    <property type="match status" value="1"/>
</dbReference>
<dbReference type="EC" id="3.1.-.-" evidence="2"/>
<dbReference type="Pfam" id="PF00756">
    <property type="entry name" value="Esterase"/>
    <property type="match status" value="1"/>
</dbReference>
<organism evidence="2 4">
    <name type="scientific">Staphylococcus caeli</name>
    <dbReference type="NCBI Taxonomy" id="2201815"/>
    <lineage>
        <taxon>Bacteria</taxon>
        <taxon>Bacillati</taxon>
        <taxon>Bacillota</taxon>
        <taxon>Bacilli</taxon>
        <taxon>Bacillales</taxon>
        <taxon>Staphylococcaceae</taxon>
        <taxon>Staphylococcus</taxon>
    </lineage>
</organism>
<dbReference type="Proteomes" id="UP000095768">
    <property type="component" value="Unassembled WGS sequence"/>
</dbReference>
<reference evidence="2 4" key="2">
    <citation type="submission" date="2016-09" db="EMBL/GenBank/DDBJ databases">
        <authorList>
            <consortium name="Pathogen Informatics"/>
        </authorList>
    </citation>
    <scope>NUCLEOTIDE SEQUENCE [LARGE SCALE GENOMIC DNA]</scope>
    <source>
        <strain evidence="2 4">82B</strain>
    </source>
</reference>